<gene>
    <name evidence="2" type="ORF">K503DRAFT_785829</name>
</gene>
<sequence length="168" mass="18154">MQGRVGPRENTRLSNWWPAHAGHAAPPIVDVPLAQGKQMSLLHHIYIPSTLLRTPQCKDVWVLARTTAHRIIVLAPITFKTRLSNWWPAHAGHAAPPIVDVPLAQGKQVCPANLARCHEGLIFFFAGHGGGGAPKQRDGELNPNSPQSTAAAPTNAGDHGSDWFCFCS</sequence>
<organism evidence="2 3">
    <name type="scientific">Rhizopogon vinicolor AM-OR11-026</name>
    <dbReference type="NCBI Taxonomy" id="1314800"/>
    <lineage>
        <taxon>Eukaryota</taxon>
        <taxon>Fungi</taxon>
        <taxon>Dikarya</taxon>
        <taxon>Basidiomycota</taxon>
        <taxon>Agaricomycotina</taxon>
        <taxon>Agaricomycetes</taxon>
        <taxon>Agaricomycetidae</taxon>
        <taxon>Boletales</taxon>
        <taxon>Suillineae</taxon>
        <taxon>Rhizopogonaceae</taxon>
        <taxon>Rhizopogon</taxon>
    </lineage>
</organism>
<name>A0A1B7MP25_9AGAM</name>
<reference evidence="2 3" key="1">
    <citation type="submission" date="2016-06" db="EMBL/GenBank/DDBJ databases">
        <title>Comparative genomics of the ectomycorrhizal sister species Rhizopogon vinicolor and Rhizopogon vesiculosus (Basidiomycota: Boletales) reveals a divergence of the mating type B locus.</title>
        <authorList>
            <consortium name="DOE Joint Genome Institute"/>
            <person name="Mujic A.B."/>
            <person name="Kuo A."/>
            <person name="Tritt A."/>
            <person name="Lipzen A."/>
            <person name="Chen C."/>
            <person name="Johnson J."/>
            <person name="Sharma A."/>
            <person name="Barry K."/>
            <person name="Grigoriev I.V."/>
            <person name="Spatafora J.W."/>
        </authorList>
    </citation>
    <scope>NUCLEOTIDE SEQUENCE [LARGE SCALE GENOMIC DNA]</scope>
    <source>
        <strain evidence="2 3">AM-OR11-026</strain>
    </source>
</reference>
<evidence type="ECO:0000313" key="3">
    <source>
        <dbReference type="Proteomes" id="UP000092154"/>
    </source>
</evidence>
<dbReference type="InParanoid" id="A0A1B7MP25"/>
<dbReference type="Proteomes" id="UP000092154">
    <property type="component" value="Unassembled WGS sequence"/>
</dbReference>
<feature type="region of interest" description="Disordered" evidence="1">
    <location>
        <begin position="134"/>
        <end position="157"/>
    </location>
</feature>
<evidence type="ECO:0000256" key="1">
    <source>
        <dbReference type="SAM" id="MobiDB-lite"/>
    </source>
</evidence>
<proteinExistence type="predicted"/>
<dbReference type="AlphaFoldDB" id="A0A1B7MP25"/>
<dbReference type="EMBL" id="KV448622">
    <property type="protein sequence ID" value="OAX34365.1"/>
    <property type="molecule type" value="Genomic_DNA"/>
</dbReference>
<feature type="compositionally biased region" description="Polar residues" evidence="1">
    <location>
        <begin position="142"/>
        <end position="152"/>
    </location>
</feature>
<evidence type="ECO:0000313" key="2">
    <source>
        <dbReference type="EMBL" id="OAX34365.1"/>
    </source>
</evidence>
<keyword evidence="3" id="KW-1185">Reference proteome</keyword>
<accession>A0A1B7MP25</accession>
<protein>
    <submittedName>
        <fullName evidence="2">Uncharacterized protein</fullName>
    </submittedName>
</protein>